<dbReference type="SUPFAM" id="SSF53807">
    <property type="entry name" value="Helical backbone' metal receptor"/>
    <property type="match status" value="1"/>
</dbReference>
<proteinExistence type="inferred from homology"/>
<organism evidence="3 4">
    <name type="scientific">Segniliparus rugosus (strain ATCC BAA-974 / DSM 45345 / CCUG 50838 / CIP 108380 / JCM 13579 / CDC 945)</name>
    <dbReference type="NCBI Taxonomy" id="679197"/>
    <lineage>
        <taxon>Bacteria</taxon>
        <taxon>Bacillati</taxon>
        <taxon>Actinomycetota</taxon>
        <taxon>Actinomycetes</taxon>
        <taxon>Mycobacteriales</taxon>
        <taxon>Segniliparaceae</taxon>
        <taxon>Segniliparus</taxon>
    </lineage>
</organism>
<dbReference type="PANTHER" id="PTHR30535:SF7">
    <property type="entry name" value="IRON(III) DICITRATE-BINDING PROTEIN"/>
    <property type="match status" value="1"/>
</dbReference>
<comment type="caution">
    <text evidence="3">The sequence shown here is derived from an EMBL/GenBank/DDBJ whole genome shotgun (WGS) entry which is preliminary data.</text>
</comment>
<dbReference type="STRING" id="679197.HMPREF9336_00203"/>
<gene>
    <name evidence="3" type="ORF">HMPREF9336_00203</name>
</gene>
<accession>E5XL34</accession>
<evidence type="ECO:0000313" key="3">
    <source>
        <dbReference type="EMBL" id="EFV14902.2"/>
    </source>
</evidence>
<dbReference type="EMBL" id="ACZI02000003">
    <property type="protein sequence ID" value="EFV14902.2"/>
    <property type="molecule type" value="Genomic_DNA"/>
</dbReference>
<dbReference type="AlphaFoldDB" id="E5XL34"/>
<dbReference type="InterPro" id="IPR050902">
    <property type="entry name" value="ABC_Transporter_SBP"/>
</dbReference>
<dbReference type="OrthoDB" id="9797850at2"/>
<sequence length="310" mass="32489">MKPRRKVPSRFASALGAGVLRAGAVAAALGLSGCSMPLPDNTNDSRGVFPYHDRDNCGFTVKYDLAPIRAVTLTPGATDLLDALGLSKSIVAANLGPDFAKIRATNADFVYSGTMAGITGHVPAQDPIAGGAPLRDGLRAYDHPTHISVLSCPGHPQTLDTVYLEVATIGDIFGVPKAAAKLIYDWQKTFEQLGKRLRGLPKPNVAIVDARGQTPKLAGPASIPQALLSYAGGANVATGEGQWIDSDWASIKEMQPDVLLLVKGSTPPADATLAQKVEGMGGLDDGLFEAGPKVPELAQFLAKTFHPDKF</sequence>
<dbReference type="InterPro" id="IPR002491">
    <property type="entry name" value="ABC_transptr_periplasmic_BD"/>
</dbReference>
<dbReference type="eggNOG" id="COG0614">
    <property type="taxonomic scope" value="Bacteria"/>
</dbReference>
<dbReference type="PANTHER" id="PTHR30535">
    <property type="entry name" value="VITAMIN B12-BINDING PROTEIN"/>
    <property type="match status" value="1"/>
</dbReference>
<dbReference type="Proteomes" id="UP000004816">
    <property type="component" value="Unassembled WGS sequence"/>
</dbReference>
<dbReference type="PROSITE" id="PS51257">
    <property type="entry name" value="PROKAR_LIPOPROTEIN"/>
    <property type="match status" value="1"/>
</dbReference>
<name>E5XL34_SEGRC</name>
<evidence type="ECO:0000256" key="1">
    <source>
        <dbReference type="ARBA" id="ARBA00008814"/>
    </source>
</evidence>
<protein>
    <recommendedName>
        <fullName evidence="2">Fe/B12 periplasmic-binding domain-containing protein</fullName>
    </recommendedName>
</protein>
<dbReference type="Pfam" id="PF01497">
    <property type="entry name" value="Peripla_BP_2"/>
    <property type="match status" value="1"/>
</dbReference>
<comment type="similarity">
    <text evidence="1">Belongs to the bacterial solute-binding protein 8 family.</text>
</comment>
<feature type="domain" description="Fe/B12 periplasmic-binding" evidence="2">
    <location>
        <begin position="159"/>
        <end position="264"/>
    </location>
</feature>
<dbReference type="Gene3D" id="3.40.50.1980">
    <property type="entry name" value="Nitrogenase molybdenum iron protein domain"/>
    <property type="match status" value="2"/>
</dbReference>
<keyword evidence="4" id="KW-1185">Reference proteome</keyword>
<reference evidence="3 4" key="1">
    <citation type="journal article" date="2011" name="Stand. Genomic Sci.">
        <title>High quality draft genome sequence of Segniliparus rugosus CDC 945(T)= (ATCC BAA-974(T)).</title>
        <authorList>
            <person name="Earl A.M."/>
            <person name="Desjardins C.A."/>
            <person name="Fitzgerald M.G."/>
            <person name="Arachchi H.M."/>
            <person name="Zeng Q."/>
            <person name="Mehta T."/>
            <person name="Griggs A."/>
            <person name="Birren B.W."/>
            <person name="Toney N.C."/>
            <person name="Carr J."/>
            <person name="Posey J."/>
            <person name="Butler W.R."/>
        </authorList>
    </citation>
    <scope>NUCLEOTIDE SEQUENCE [LARGE SCALE GENOMIC DNA]</scope>
    <source>
        <strain evidence="4">ATCC BAA-974 / DSM 45345 / CCUG 50838 / CIP 108380 / JCM 13579 / CDC 945</strain>
    </source>
</reference>
<evidence type="ECO:0000313" key="4">
    <source>
        <dbReference type="Proteomes" id="UP000004816"/>
    </source>
</evidence>
<evidence type="ECO:0000259" key="2">
    <source>
        <dbReference type="Pfam" id="PF01497"/>
    </source>
</evidence>
<dbReference type="HOGENOM" id="CLU_911821_0_0_11"/>